<dbReference type="InterPro" id="IPR036390">
    <property type="entry name" value="WH_DNA-bd_sf"/>
</dbReference>
<keyword evidence="4" id="KW-0808">Transferase</keyword>
<evidence type="ECO:0000256" key="2">
    <source>
        <dbReference type="ARBA" id="ARBA00006479"/>
    </source>
</evidence>
<evidence type="ECO:0000313" key="4">
    <source>
        <dbReference type="EMBL" id="SFE79276.1"/>
    </source>
</evidence>
<keyword evidence="4" id="KW-0418">Kinase</keyword>
<name>A0A1I2DFF6_9BACL</name>
<dbReference type="InterPro" id="IPR036388">
    <property type="entry name" value="WH-like_DNA-bd_sf"/>
</dbReference>
<dbReference type="Gene3D" id="1.10.10.10">
    <property type="entry name" value="Winged helix-like DNA-binding domain superfamily/Winged helix DNA-binding domain"/>
    <property type="match status" value="1"/>
</dbReference>
<organism evidence="4 5">
    <name type="scientific">Paenibacillus catalpae</name>
    <dbReference type="NCBI Taxonomy" id="1045775"/>
    <lineage>
        <taxon>Bacteria</taxon>
        <taxon>Bacillati</taxon>
        <taxon>Bacillota</taxon>
        <taxon>Bacilli</taxon>
        <taxon>Bacillales</taxon>
        <taxon>Paenibacillaceae</taxon>
        <taxon>Paenibacillus</taxon>
    </lineage>
</organism>
<dbReference type="PANTHER" id="PTHR18964:SF149">
    <property type="entry name" value="BIFUNCTIONAL UDP-N-ACETYLGLUCOSAMINE 2-EPIMERASE_N-ACETYLMANNOSAMINE KINASE"/>
    <property type="match status" value="1"/>
</dbReference>
<dbReference type="Proteomes" id="UP000198855">
    <property type="component" value="Unassembled WGS sequence"/>
</dbReference>
<dbReference type="InterPro" id="IPR043129">
    <property type="entry name" value="ATPase_NBD"/>
</dbReference>
<evidence type="ECO:0000313" key="5">
    <source>
        <dbReference type="Proteomes" id="UP000198855"/>
    </source>
</evidence>
<dbReference type="EMBL" id="FOMT01000004">
    <property type="protein sequence ID" value="SFE79276.1"/>
    <property type="molecule type" value="Genomic_DNA"/>
</dbReference>
<gene>
    <name evidence="4" type="ORF">SAMN05216378_4091</name>
</gene>
<evidence type="ECO:0000256" key="3">
    <source>
        <dbReference type="ARBA" id="ARBA00022629"/>
    </source>
</evidence>
<sequence>MSYSPRSVPSHKQLIYDCIANLGPVAKAELLEAHDITSSTMTRLLDEMAKEGLILVTGLGPSKGGRKPLLYQVNPDHRYIFGLEISRFTSTLGLFDMNMNQKSVVRWRMDVTMTPERLVDHAVGMMLAFMKDHAIAPERVLGLGIGAVGPLDPGSGVIINPKYFPAKDWEQVPICLMFEEAIQLPTMLENGANTALVGEHWSIRHENVEHALYVSAGVSLRSAMMSYGRIVYGKVDTEGSIGQMIIDVDGPRLGDSGNYGSLETFASVQALERQVRTRLKLGGSLLPNHSSVAPEQVNLDTITSGLNAGDPFITEMFHQSASYFGVGLANLINMFHPELIILGGALINANPMYYRVATDVAVKKSYYSEAYLPEFSMGQLKEDAVVTGAALMVRSRMKL</sequence>
<dbReference type="GO" id="GO:0016301">
    <property type="term" value="F:kinase activity"/>
    <property type="evidence" value="ECO:0007669"/>
    <property type="project" value="UniProtKB-KW"/>
</dbReference>
<reference evidence="5" key="1">
    <citation type="submission" date="2016-10" db="EMBL/GenBank/DDBJ databases">
        <authorList>
            <person name="Varghese N."/>
            <person name="Submissions S."/>
        </authorList>
    </citation>
    <scope>NUCLEOTIDE SEQUENCE [LARGE SCALE GENOMIC DNA]</scope>
    <source>
        <strain evidence="5">CGMCC 1.10784</strain>
    </source>
</reference>
<keyword evidence="3" id="KW-0859">Xylose metabolism</keyword>
<dbReference type="STRING" id="1045775.SAMN05216378_4091"/>
<proteinExistence type="inferred from homology"/>
<comment type="function">
    <text evidence="1">Transcriptional repressor of xylose-utilizing enzymes.</text>
</comment>
<dbReference type="RefSeq" id="WP_091188275.1">
    <property type="nucleotide sequence ID" value="NZ_FOMT01000004.1"/>
</dbReference>
<evidence type="ECO:0000256" key="1">
    <source>
        <dbReference type="ARBA" id="ARBA00002486"/>
    </source>
</evidence>
<dbReference type="GO" id="GO:0042732">
    <property type="term" value="P:D-xylose metabolic process"/>
    <property type="evidence" value="ECO:0007669"/>
    <property type="project" value="UniProtKB-KW"/>
</dbReference>
<accession>A0A1I2DFF6</accession>
<dbReference type="AlphaFoldDB" id="A0A1I2DFF6"/>
<dbReference type="OrthoDB" id="9796533at2"/>
<dbReference type="PANTHER" id="PTHR18964">
    <property type="entry name" value="ROK (REPRESSOR, ORF, KINASE) FAMILY"/>
    <property type="match status" value="1"/>
</dbReference>
<keyword evidence="3" id="KW-0119">Carbohydrate metabolism</keyword>
<keyword evidence="5" id="KW-1185">Reference proteome</keyword>
<comment type="similarity">
    <text evidence="2">Belongs to the ROK (NagC/XylR) family.</text>
</comment>
<dbReference type="Pfam" id="PF00480">
    <property type="entry name" value="ROK"/>
    <property type="match status" value="1"/>
</dbReference>
<dbReference type="SUPFAM" id="SSF46785">
    <property type="entry name" value="Winged helix' DNA-binding domain"/>
    <property type="match status" value="1"/>
</dbReference>
<dbReference type="Gene3D" id="3.30.420.40">
    <property type="match status" value="2"/>
</dbReference>
<dbReference type="InterPro" id="IPR000600">
    <property type="entry name" value="ROK"/>
</dbReference>
<protein>
    <submittedName>
        <fullName evidence="4">Sugar kinase of the NBD/HSP70 family, may contain an N-terminal HTH domain</fullName>
    </submittedName>
</protein>
<dbReference type="SUPFAM" id="SSF53067">
    <property type="entry name" value="Actin-like ATPase domain"/>
    <property type="match status" value="1"/>
</dbReference>